<keyword evidence="2 5" id="KW-0689">Ribosomal protein</keyword>
<evidence type="ECO:0000313" key="7">
    <source>
        <dbReference type="EMBL" id="OGD83639.1"/>
    </source>
</evidence>
<dbReference type="GO" id="GO:0003735">
    <property type="term" value="F:structural constituent of ribosome"/>
    <property type="evidence" value="ECO:0007669"/>
    <property type="project" value="InterPro"/>
</dbReference>
<evidence type="ECO:0000256" key="1">
    <source>
        <dbReference type="ARBA" id="ARBA00010528"/>
    </source>
</evidence>
<dbReference type="Gene3D" id="3.40.1370.10">
    <property type="match status" value="1"/>
</dbReference>
<dbReference type="InterPro" id="IPR013005">
    <property type="entry name" value="Ribosomal_uL4-like"/>
</dbReference>
<comment type="caution">
    <text evidence="7">The sequence shown here is derived from an EMBL/GenBank/DDBJ whole genome shotgun (WGS) entry which is preliminary data.</text>
</comment>
<comment type="similarity">
    <text evidence="1 5">Belongs to the universal ribosomal protein uL4 family.</text>
</comment>
<dbReference type="GO" id="GO:1990904">
    <property type="term" value="C:ribonucleoprotein complex"/>
    <property type="evidence" value="ECO:0007669"/>
    <property type="project" value="UniProtKB-KW"/>
</dbReference>
<dbReference type="Pfam" id="PF00573">
    <property type="entry name" value="Ribosomal_L4"/>
    <property type="match status" value="1"/>
</dbReference>
<comment type="function">
    <text evidence="5">Forms part of the polypeptide exit tunnel.</text>
</comment>
<feature type="region of interest" description="Disordered" evidence="6">
    <location>
        <begin position="47"/>
        <end position="78"/>
    </location>
</feature>
<dbReference type="GO" id="GO:0019843">
    <property type="term" value="F:rRNA binding"/>
    <property type="evidence" value="ECO:0007669"/>
    <property type="project" value="UniProtKB-UniRule"/>
</dbReference>
<evidence type="ECO:0000256" key="3">
    <source>
        <dbReference type="ARBA" id="ARBA00023274"/>
    </source>
</evidence>
<dbReference type="PANTHER" id="PTHR10746">
    <property type="entry name" value="50S RIBOSOMAL PROTEIN L4"/>
    <property type="match status" value="1"/>
</dbReference>
<evidence type="ECO:0000256" key="4">
    <source>
        <dbReference type="ARBA" id="ARBA00035244"/>
    </source>
</evidence>
<accession>A0A1F5FVK1</accession>
<evidence type="ECO:0000313" key="8">
    <source>
        <dbReference type="Proteomes" id="UP000179252"/>
    </source>
</evidence>
<dbReference type="InterPro" id="IPR023574">
    <property type="entry name" value="Ribosomal_uL4_dom_sf"/>
</dbReference>
<dbReference type="HAMAP" id="MF_01328_B">
    <property type="entry name" value="Ribosomal_uL4_B"/>
    <property type="match status" value="1"/>
</dbReference>
<keyword evidence="5" id="KW-0694">RNA-binding</keyword>
<protein>
    <recommendedName>
        <fullName evidence="4 5">Large ribosomal subunit protein uL4</fullName>
    </recommendedName>
</protein>
<evidence type="ECO:0000256" key="6">
    <source>
        <dbReference type="SAM" id="MobiDB-lite"/>
    </source>
</evidence>
<proteinExistence type="inferred from homology"/>
<gene>
    <name evidence="5" type="primary">rplD</name>
    <name evidence="7" type="ORF">A2165_02960</name>
</gene>
<dbReference type="AlphaFoldDB" id="A0A1F5FVK1"/>
<reference evidence="7 8" key="1">
    <citation type="journal article" date="2016" name="Nat. Commun.">
        <title>Thousands of microbial genomes shed light on interconnected biogeochemical processes in an aquifer system.</title>
        <authorList>
            <person name="Anantharaman K."/>
            <person name="Brown C.T."/>
            <person name="Hug L.A."/>
            <person name="Sharon I."/>
            <person name="Castelle C.J."/>
            <person name="Probst A.J."/>
            <person name="Thomas B.C."/>
            <person name="Singh A."/>
            <person name="Wilkins M.J."/>
            <person name="Karaoz U."/>
            <person name="Brodie E.L."/>
            <person name="Williams K.H."/>
            <person name="Hubbard S.S."/>
            <person name="Banfield J.F."/>
        </authorList>
    </citation>
    <scope>NUCLEOTIDE SEQUENCE [LARGE SCALE GENOMIC DNA]</scope>
</reference>
<feature type="compositionally biased region" description="Basic residues" evidence="6">
    <location>
        <begin position="64"/>
        <end position="76"/>
    </location>
</feature>
<evidence type="ECO:0000256" key="2">
    <source>
        <dbReference type="ARBA" id="ARBA00022980"/>
    </source>
</evidence>
<dbReference type="InterPro" id="IPR002136">
    <property type="entry name" value="Ribosomal_uL4"/>
</dbReference>
<dbReference type="GO" id="GO:0006412">
    <property type="term" value="P:translation"/>
    <property type="evidence" value="ECO:0007669"/>
    <property type="project" value="UniProtKB-UniRule"/>
</dbReference>
<dbReference type="SUPFAM" id="SSF52166">
    <property type="entry name" value="Ribosomal protein L4"/>
    <property type="match status" value="1"/>
</dbReference>
<comment type="function">
    <text evidence="5">One of the primary rRNA binding proteins, this protein initially binds near the 5'-end of the 23S rRNA. It is important during the early stages of 50S assembly. It makes multiple contacts with different domains of the 23S rRNA in the assembled 50S subunit and ribosome.</text>
</comment>
<name>A0A1F5FVK1_9BACT</name>
<evidence type="ECO:0000256" key="5">
    <source>
        <dbReference type="HAMAP-Rule" id="MF_01328"/>
    </source>
</evidence>
<comment type="subunit">
    <text evidence="5">Part of the 50S ribosomal subunit.</text>
</comment>
<dbReference type="EMBL" id="MFAU01000042">
    <property type="protein sequence ID" value="OGD83639.1"/>
    <property type="molecule type" value="Genomic_DNA"/>
</dbReference>
<keyword evidence="5" id="KW-0699">rRNA-binding</keyword>
<organism evidence="7 8">
    <name type="scientific">Candidatus Curtissbacteria bacterium RBG_13_40_7</name>
    <dbReference type="NCBI Taxonomy" id="1797706"/>
    <lineage>
        <taxon>Bacteria</taxon>
        <taxon>Candidatus Curtissiibacteriota</taxon>
    </lineage>
</organism>
<dbReference type="GO" id="GO:0005840">
    <property type="term" value="C:ribosome"/>
    <property type="evidence" value="ECO:0007669"/>
    <property type="project" value="UniProtKB-KW"/>
</dbReference>
<dbReference type="PANTHER" id="PTHR10746:SF6">
    <property type="entry name" value="LARGE RIBOSOMAL SUBUNIT PROTEIN UL4M"/>
    <property type="match status" value="1"/>
</dbReference>
<sequence length="202" mass="22130">MSAPVYDITGRSQGTVVLPKEFFGQKPNNQLLSQAIRVYFANQSSHKASTKTRSEVRGGGAKPWRQKGTGRARAGSKRSPVWVGGGIVFGPKPRNVQLSLPKKMRKKALAAALSAQKQKDHIKVISNFDKLEPKTKLAQNLLDKLNITDKTLVILDVPQPNVKLALRNIPSISVDLAANLNAYKVLAVQNLLISKVAIEKFK</sequence>
<dbReference type="NCBIfam" id="TIGR03953">
    <property type="entry name" value="rplD_bact"/>
    <property type="match status" value="1"/>
</dbReference>
<keyword evidence="3 5" id="KW-0687">Ribonucleoprotein</keyword>
<dbReference type="Proteomes" id="UP000179252">
    <property type="component" value="Unassembled WGS sequence"/>
</dbReference>